<reference evidence="2" key="1">
    <citation type="submission" date="2022-01" db="EMBL/GenBank/DDBJ databases">
        <title>STING isolate genome collection.</title>
        <authorList>
            <person name="France M."/>
            <person name="Rutt L."/>
            <person name="Humphrys M."/>
            <person name="Ravel J."/>
        </authorList>
    </citation>
    <scope>NUCLEOTIDE SEQUENCE</scope>
    <source>
        <strain evidence="2">C0081E5</strain>
    </source>
</reference>
<evidence type="ECO:0000313" key="1">
    <source>
        <dbReference type="EMBL" id="MCZ3622055.1"/>
    </source>
</evidence>
<sequence length="238" mass="26317">MKFLIKYFSLLSAVLFLGGGLLSSGTKVYAAIESEPTSSVTRLDSKKLESIQNYKEIVKTLNLKSDYLLSAYRIDDRSTGKTIGIINFFDSQNKIYYNFYVDSQRKIEYITAQKENLDNTFNMALYQWTGVDFDTGFIQKIDSNGNFIENFYTDRAKVNKIALGWACLFSSYLACMGASAAASAGGALIGGPWGATVGVIGGAACKVLFQQLVQRFGGKNAACSWTRNLKNTWSTFVK</sequence>
<dbReference type="EMBL" id="JAKHPW010000003">
    <property type="protein sequence ID" value="MCZ3622055.1"/>
    <property type="molecule type" value="Genomic_DNA"/>
</dbReference>
<comment type="caution">
    <text evidence="2">The sequence shown here is derived from an EMBL/GenBank/DDBJ whole genome shotgun (WGS) entry which is preliminary data.</text>
</comment>
<gene>
    <name evidence="1" type="ORF">L2772_04105</name>
    <name evidence="2" type="ORF">L2Z99_03675</name>
</gene>
<dbReference type="Proteomes" id="UP001211566">
    <property type="component" value="Unassembled WGS sequence"/>
</dbReference>
<protein>
    <submittedName>
        <fullName evidence="2">Uncharacterized protein</fullName>
    </submittedName>
</protein>
<dbReference type="AlphaFoldDB" id="A0AAW5WYE4"/>
<dbReference type="RefSeq" id="WP_269254634.1">
    <property type="nucleotide sequence ID" value="NZ_JAKHEY010000003.1"/>
</dbReference>
<evidence type="ECO:0000313" key="2">
    <source>
        <dbReference type="EMBL" id="MCZ9678180.1"/>
    </source>
</evidence>
<organism evidence="2 4">
    <name type="scientific">Lactobacillus mulieris</name>
    <dbReference type="NCBI Taxonomy" id="2508708"/>
    <lineage>
        <taxon>Bacteria</taxon>
        <taxon>Bacillati</taxon>
        <taxon>Bacillota</taxon>
        <taxon>Bacilli</taxon>
        <taxon>Lactobacillales</taxon>
        <taxon>Lactobacillaceae</taxon>
        <taxon>Lactobacillus</taxon>
    </lineage>
</organism>
<dbReference type="Proteomes" id="UP001211420">
    <property type="component" value="Unassembled WGS sequence"/>
</dbReference>
<evidence type="ECO:0000313" key="3">
    <source>
        <dbReference type="Proteomes" id="UP001211420"/>
    </source>
</evidence>
<evidence type="ECO:0000313" key="4">
    <source>
        <dbReference type="Proteomes" id="UP001211566"/>
    </source>
</evidence>
<keyword evidence="3" id="KW-1185">Reference proteome</keyword>
<accession>A0AAW5WYE4</accession>
<dbReference type="EMBL" id="JAKHEY010000003">
    <property type="protein sequence ID" value="MCZ9678180.1"/>
    <property type="molecule type" value="Genomic_DNA"/>
</dbReference>
<name>A0AAW5WYE4_9LACO</name>
<reference evidence="1 3" key="2">
    <citation type="submission" date="2022-01" db="EMBL/GenBank/DDBJ databases">
        <title>VMRC isolate genome collection.</title>
        <authorList>
            <person name="France M."/>
            <person name="Rutt L."/>
            <person name="Humphrys M."/>
            <person name="Ravel J."/>
        </authorList>
    </citation>
    <scope>NUCLEOTIDE SEQUENCE [LARGE SCALE GENOMIC DNA]</scope>
    <source>
        <strain evidence="1 3">C0172B4</strain>
    </source>
</reference>
<proteinExistence type="predicted"/>